<protein>
    <submittedName>
        <fullName evidence="1">Uncharacterized protein</fullName>
    </submittedName>
</protein>
<evidence type="ECO:0000313" key="1">
    <source>
        <dbReference type="EMBL" id="RVE63560.1"/>
    </source>
</evidence>
<dbReference type="OrthoDB" id="10057688at2759"/>
<accession>A0A3S2MP43</accession>
<dbReference type="Proteomes" id="UP000283210">
    <property type="component" value="Chromosome 14"/>
</dbReference>
<dbReference type="PANTHER" id="PTHR47773:SF1">
    <property type="entry name" value="C2H2-TYPE DOMAIN-CONTAINING PROTEIN"/>
    <property type="match status" value="1"/>
</dbReference>
<name>A0A3S2MP43_ORYJA</name>
<proteinExistence type="predicted"/>
<gene>
    <name evidence="1" type="ORF">OJAV_G00137410</name>
</gene>
<sequence>MRQLSHCIFKVDSGDARRLTHAKRSELKEKHGMDVWSTQRRHLSCIQDWPGVQLYTKTGRLTKGGVSGGSTSLESFHLQRFIPGTSARPKYFQAFLMDGLVRGNEDLAAAAAPPPAEGHLPPLHSYTVHLKRVLNQKSQSVLGHHLVKGFIKPAAYTGELIGYSSLSRRG</sequence>
<dbReference type="EMBL" id="CM012450">
    <property type="protein sequence ID" value="RVE63560.1"/>
    <property type="molecule type" value="Genomic_DNA"/>
</dbReference>
<reference evidence="1 2" key="2">
    <citation type="submission" date="2019-01" db="EMBL/GenBank/DDBJ databases">
        <title>A chromosome length genome reference of the Java medaka (oryzias javanicus).</title>
        <authorList>
            <person name="Herpin A."/>
            <person name="Takehana Y."/>
            <person name="Naruse K."/>
            <person name="Ansai S."/>
            <person name="Kawaguchi M."/>
        </authorList>
    </citation>
    <scope>NUCLEOTIDE SEQUENCE [LARGE SCALE GENOMIC DNA]</scope>
    <source>
        <strain evidence="1">RS831</strain>
        <tissue evidence="1">Whole body</tissue>
    </source>
</reference>
<reference evidence="1 2" key="1">
    <citation type="submission" date="2018-11" db="EMBL/GenBank/DDBJ databases">
        <authorList>
            <person name="Lopez-Roques C."/>
            <person name="Donnadieu C."/>
            <person name="Bouchez O."/>
            <person name="Klopp C."/>
            <person name="Cabau C."/>
            <person name="Zahm M."/>
        </authorList>
    </citation>
    <scope>NUCLEOTIDE SEQUENCE [LARGE SCALE GENOMIC DNA]</scope>
    <source>
        <strain evidence="1">RS831</strain>
        <tissue evidence="1">Whole body</tissue>
    </source>
</reference>
<dbReference type="AlphaFoldDB" id="A0A3S2MP43"/>
<keyword evidence="2" id="KW-1185">Reference proteome</keyword>
<dbReference type="PANTHER" id="PTHR47773">
    <property type="entry name" value="SI:DKEY-9I5.2-RELATED"/>
    <property type="match status" value="1"/>
</dbReference>
<evidence type="ECO:0000313" key="2">
    <source>
        <dbReference type="Proteomes" id="UP000283210"/>
    </source>
</evidence>
<organism evidence="1 2">
    <name type="scientific">Oryzias javanicus</name>
    <name type="common">Javanese ricefish</name>
    <name type="synonym">Aplocheilus javanicus</name>
    <dbReference type="NCBI Taxonomy" id="123683"/>
    <lineage>
        <taxon>Eukaryota</taxon>
        <taxon>Metazoa</taxon>
        <taxon>Chordata</taxon>
        <taxon>Craniata</taxon>
        <taxon>Vertebrata</taxon>
        <taxon>Euteleostomi</taxon>
        <taxon>Actinopterygii</taxon>
        <taxon>Neopterygii</taxon>
        <taxon>Teleostei</taxon>
        <taxon>Neoteleostei</taxon>
        <taxon>Acanthomorphata</taxon>
        <taxon>Ovalentaria</taxon>
        <taxon>Atherinomorphae</taxon>
        <taxon>Beloniformes</taxon>
        <taxon>Adrianichthyidae</taxon>
        <taxon>Oryziinae</taxon>
        <taxon>Oryzias</taxon>
    </lineage>
</organism>